<reference evidence="1" key="1">
    <citation type="submission" date="2022-01" db="EMBL/GenBank/DDBJ databases">
        <title>Draft Genome Sequences of Seven Type Strains of the Genus Streptomyces.</title>
        <authorList>
            <person name="Aziz S."/>
            <person name="Coretto E."/>
            <person name="Chronakova A."/>
            <person name="Sproer C."/>
            <person name="Huber K."/>
            <person name="Nouioui I."/>
            <person name="Gross H."/>
        </authorList>
    </citation>
    <scope>NUCLEOTIDE SEQUENCE</scope>
    <source>
        <strain evidence="1">DSM 103493</strain>
    </source>
</reference>
<dbReference type="AlphaFoldDB" id="A0A9X1Q7L1"/>
<dbReference type="EMBL" id="JAKEIP010000627">
    <property type="protein sequence ID" value="MCF1600602.1"/>
    <property type="molecule type" value="Genomic_DNA"/>
</dbReference>
<evidence type="ECO:0000313" key="2">
    <source>
        <dbReference type="Proteomes" id="UP001139384"/>
    </source>
</evidence>
<gene>
    <name evidence="1" type="ORF">L0P92_44790</name>
</gene>
<feature type="non-terminal residue" evidence="1">
    <location>
        <position position="1"/>
    </location>
</feature>
<name>A0A9X1Q7L1_STRM4</name>
<keyword evidence="1" id="KW-0547">Nucleotide-binding</keyword>
<protein>
    <submittedName>
        <fullName evidence="1">ATP-binding protein</fullName>
    </submittedName>
</protein>
<accession>A0A9X1Q7L1</accession>
<keyword evidence="2" id="KW-1185">Reference proteome</keyword>
<proteinExistence type="predicted"/>
<organism evidence="1 2">
    <name type="scientific">Streptomyces muensis</name>
    <dbReference type="NCBI Taxonomy" id="1077944"/>
    <lineage>
        <taxon>Bacteria</taxon>
        <taxon>Bacillati</taxon>
        <taxon>Actinomycetota</taxon>
        <taxon>Actinomycetes</taxon>
        <taxon>Kitasatosporales</taxon>
        <taxon>Streptomycetaceae</taxon>
        <taxon>Streptomyces</taxon>
    </lineage>
</organism>
<keyword evidence="1" id="KW-0067">ATP-binding</keyword>
<dbReference type="GO" id="GO:0005524">
    <property type="term" value="F:ATP binding"/>
    <property type="evidence" value="ECO:0007669"/>
    <property type="project" value="UniProtKB-KW"/>
</dbReference>
<comment type="caution">
    <text evidence="1">The sequence shown here is derived from an EMBL/GenBank/DDBJ whole genome shotgun (WGS) entry which is preliminary data.</text>
</comment>
<dbReference type="Proteomes" id="UP001139384">
    <property type="component" value="Unassembled WGS sequence"/>
</dbReference>
<sequence length="219" mass="23854">GSARGTLLAAAGLRYVAEVEPGVRELVERELGALIPPRDGRMTLDLARAGGDLVLGLLPGPDEVDDEEALQVVVLASALGSEAALHFLTRFRAHRSPAVLRALSSDWQHFDRELYAREILAYLPDHVPVSARTADDLRTLRSVGGRACIVVRGAYRVEDLTELIVPERLTRLSLDAPHPVEGLAWLTAFPHLEYVHVGEMSPAVAQQIPAGIEFNHRQG</sequence>
<evidence type="ECO:0000313" key="1">
    <source>
        <dbReference type="EMBL" id="MCF1600602.1"/>
    </source>
</evidence>